<dbReference type="PANTHER" id="PTHR43586:SF8">
    <property type="entry name" value="CYSTEINE DESULFURASE 1, CHLOROPLASTIC"/>
    <property type="match status" value="1"/>
</dbReference>
<dbReference type="SUPFAM" id="SSF53383">
    <property type="entry name" value="PLP-dependent transferases"/>
    <property type="match status" value="1"/>
</dbReference>
<evidence type="ECO:0000313" key="11">
    <source>
        <dbReference type="Proteomes" id="UP000561681"/>
    </source>
</evidence>
<dbReference type="EMBL" id="JACHLD010000001">
    <property type="protein sequence ID" value="MBB4800681.1"/>
    <property type="molecule type" value="Genomic_DNA"/>
</dbReference>
<sequence>MLDIQKIRADFPILSQTVNGKPLVYFDNGATSQKPQIVIDAEVKYYHEINANIHRGVHTLSQLATDAYEISRGKVKDHINAKHAHEVLFTSGTTHGINLVANGFASILKTGDEVVVSSLEHHSNIVPWQMLCEKTGAVLRVIPIDENGELIISEFDALLSEKTKIVTVNHISNALGVINPIKYIIDKAHAVGAAVLIDGAQAVPHLKPDVQELDCDFYAFSGHKMCGPTGTGILYGKEEWLNKLPPYQGGGEMIKEVTFEKTTYADLPHKFEAGTPNIAGGIVLGTAIDYLNEIGFDKIQEYENELLEHATKRLNEIEGIRIYGNTKNKASVVSFNIDGIHPYDVGSIIDKLGIAVRTGHHCAQPIMNFFCIPGTIRASFSFYNTKEEIDAMVDAVKKAQTMLS</sequence>
<evidence type="ECO:0000259" key="9">
    <source>
        <dbReference type="Pfam" id="PF00266"/>
    </source>
</evidence>
<evidence type="ECO:0000313" key="10">
    <source>
        <dbReference type="EMBL" id="MBB4800681.1"/>
    </source>
</evidence>
<dbReference type="Gene3D" id="3.40.640.10">
    <property type="entry name" value="Type I PLP-dependent aspartate aminotransferase-like (Major domain)"/>
    <property type="match status" value="1"/>
</dbReference>
<dbReference type="CDD" id="cd06453">
    <property type="entry name" value="SufS_like"/>
    <property type="match status" value="1"/>
</dbReference>
<evidence type="ECO:0000256" key="8">
    <source>
        <dbReference type="RuleBase" id="RU004506"/>
    </source>
</evidence>
<dbReference type="GO" id="GO:0031071">
    <property type="term" value="F:cysteine desulfurase activity"/>
    <property type="evidence" value="ECO:0007669"/>
    <property type="project" value="UniProtKB-UniRule"/>
</dbReference>
<gene>
    <name evidence="10" type="ORF">HNP37_000720</name>
</gene>
<dbReference type="GO" id="GO:0006534">
    <property type="term" value="P:cysteine metabolic process"/>
    <property type="evidence" value="ECO:0007669"/>
    <property type="project" value="UniProtKB-UniRule"/>
</dbReference>
<keyword evidence="11" id="KW-1185">Reference proteome</keyword>
<comment type="cofactor">
    <cofactor evidence="1 7">
        <name>pyridoxal 5'-phosphate</name>
        <dbReference type="ChEBI" id="CHEBI:597326"/>
    </cofactor>
</comment>
<dbReference type="GO" id="GO:0016829">
    <property type="term" value="F:lyase activity"/>
    <property type="evidence" value="ECO:0007669"/>
    <property type="project" value="UniProtKB-KW"/>
</dbReference>
<dbReference type="NCBIfam" id="TIGR01979">
    <property type="entry name" value="sufS"/>
    <property type="match status" value="1"/>
</dbReference>
<feature type="domain" description="Aminotransferase class V" evidence="9">
    <location>
        <begin position="24"/>
        <end position="391"/>
    </location>
</feature>
<keyword evidence="10" id="KW-0456">Lyase</keyword>
<protein>
    <recommendedName>
        <fullName evidence="3 8">Cysteine desulfurase</fullName>
        <ecNumber evidence="3 8">2.8.1.7</ecNumber>
    </recommendedName>
</protein>
<dbReference type="Gene3D" id="3.90.1150.10">
    <property type="entry name" value="Aspartate Aminotransferase, domain 1"/>
    <property type="match status" value="1"/>
</dbReference>
<keyword evidence="4 8" id="KW-0808">Transferase</keyword>
<dbReference type="InterPro" id="IPR015421">
    <property type="entry name" value="PyrdxlP-dep_Trfase_major"/>
</dbReference>
<dbReference type="GO" id="GO:0030170">
    <property type="term" value="F:pyridoxal phosphate binding"/>
    <property type="evidence" value="ECO:0007669"/>
    <property type="project" value="UniProtKB-UniRule"/>
</dbReference>
<reference evidence="10 11" key="1">
    <citation type="submission" date="2020-08" db="EMBL/GenBank/DDBJ databases">
        <title>Functional genomics of gut bacteria from endangered species of beetles.</title>
        <authorList>
            <person name="Carlos-Shanley C."/>
        </authorList>
    </citation>
    <scope>NUCLEOTIDE SEQUENCE [LARGE SCALE GENOMIC DNA]</scope>
    <source>
        <strain evidence="10 11">S00142</strain>
    </source>
</reference>
<dbReference type="RefSeq" id="WP_184158514.1">
    <property type="nucleotide sequence ID" value="NZ_JACHLD010000001.1"/>
</dbReference>
<organism evidence="10 11">
    <name type="scientific">Flavobacterium nitrogenifigens</name>
    <dbReference type="NCBI Taxonomy" id="1617283"/>
    <lineage>
        <taxon>Bacteria</taxon>
        <taxon>Pseudomonadati</taxon>
        <taxon>Bacteroidota</taxon>
        <taxon>Flavobacteriia</taxon>
        <taxon>Flavobacteriales</taxon>
        <taxon>Flavobacteriaceae</taxon>
        <taxon>Flavobacterium</taxon>
    </lineage>
</organism>
<dbReference type="InterPro" id="IPR010970">
    <property type="entry name" value="Cys_dSase_SufS"/>
</dbReference>
<accession>A0A7W7IUA4</accession>
<comment type="function">
    <text evidence="8">Catalyzes the removal of elemental sulfur and selenium atoms from L-cysteine, L-cystine, L-selenocysteine, and L-selenocystine to produce L-alanine.</text>
</comment>
<dbReference type="PANTHER" id="PTHR43586">
    <property type="entry name" value="CYSTEINE DESULFURASE"/>
    <property type="match status" value="1"/>
</dbReference>
<evidence type="ECO:0000256" key="2">
    <source>
        <dbReference type="ARBA" id="ARBA00010447"/>
    </source>
</evidence>
<dbReference type="Proteomes" id="UP000561681">
    <property type="component" value="Unassembled WGS sequence"/>
</dbReference>
<dbReference type="InterPro" id="IPR015424">
    <property type="entry name" value="PyrdxlP-dep_Trfase"/>
</dbReference>
<evidence type="ECO:0000256" key="3">
    <source>
        <dbReference type="ARBA" id="ARBA00012239"/>
    </source>
</evidence>
<name>A0A7W7IUA4_9FLAO</name>
<evidence type="ECO:0000256" key="5">
    <source>
        <dbReference type="ARBA" id="ARBA00022898"/>
    </source>
</evidence>
<evidence type="ECO:0000256" key="7">
    <source>
        <dbReference type="RuleBase" id="RU004504"/>
    </source>
</evidence>
<comment type="caution">
    <text evidence="10">The sequence shown here is derived from an EMBL/GenBank/DDBJ whole genome shotgun (WGS) entry which is preliminary data.</text>
</comment>
<comment type="similarity">
    <text evidence="2 8">Belongs to the class-V pyridoxal-phosphate-dependent aminotransferase family. Csd subfamily.</text>
</comment>
<dbReference type="Pfam" id="PF00266">
    <property type="entry name" value="Aminotran_5"/>
    <property type="match status" value="1"/>
</dbReference>
<evidence type="ECO:0000256" key="1">
    <source>
        <dbReference type="ARBA" id="ARBA00001933"/>
    </source>
</evidence>
<dbReference type="InterPro" id="IPR020578">
    <property type="entry name" value="Aminotrans_V_PyrdxlP_BS"/>
</dbReference>
<evidence type="ECO:0000256" key="6">
    <source>
        <dbReference type="ARBA" id="ARBA00050776"/>
    </source>
</evidence>
<dbReference type="InterPro" id="IPR000192">
    <property type="entry name" value="Aminotrans_V_dom"/>
</dbReference>
<dbReference type="EC" id="2.8.1.7" evidence="3 8"/>
<proteinExistence type="inferred from homology"/>
<comment type="catalytic activity">
    <reaction evidence="6 8">
        <text>(sulfur carrier)-H + L-cysteine = (sulfur carrier)-SH + L-alanine</text>
        <dbReference type="Rhea" id="RHEA:43892"/>
        <dbReference type="Rhea" id="RHEA-COMP:14737"/>
        <dbReference type="Rhea" id="RHEA-COMP:14739"/>
        <dbReference type="ChEBI" id="CHEBI:29917"/>
        <dbReference type="ChEBI" id="CHEBI:35235"/>
        <dbReference type="ChEBI" id="CHEBI:57972"/>
        <dbReference type="ChEBI" id="CHEBI:64428"/>
        <dbReference type="EC" id="2.8.1.7"/>
    </reaction>
</comment>
<dbReference type="AlphaFoldDB" id="A0A7W7IUA4"/>
<keyword evidence="5 8" id="KW-0663">Pyridoxal phosphate</keyword>
<dbReference type="InterPro" id="IPR015422">
    <property type="entry name" value="PyrdxlP-dep_Trfase_small"/>
</dbReference>
<evidence type="ECO:0000256" key="4">
    <source>
        <dbReference type="ARBA" id="ARBA00022679"/>
    </source>
</evidence>
<dbReference type="PROSITE" id="PS00595">
    <property type="entry name" value="AA_TRANSFER_CLASS_5"/>
    <property type="match status" value="1"/>
</dbReference>